<dbReference type="AlphaFoldDB" id="A0A4V2K761"/>
<proteinExistence type="predicted"/>
<evidence type="ECO:0000313" key="1">
    <source>
        <dbReference type="EMBL" id="TBU54818.1"/>
    </source>
</evidence>
<sequence>MEELPGDVLRSLLKESRLQGDPRKGMEVVYKLSTLEKPPLHFPFGKDAVNLVRAKTVALLADTEKYE</sequence>
<dbReference type="Proteomes" id="UP000292082">
    <property type="component" value="Unassembled WGS sequence"/>
</dbReference>
<accession>A0A4V2K761</accession>
<evidence type="ECO:0000313" key="2">
    <source>
        <dbReference type="Proteomes" id="UP000292082"/>
    </source>
</evidence>
<name>A0A4V2K761_9APHY</name>
<gene>
    <name evidence="1" type="ORF">BD310DRAFT_934928</name>
</gene>
<dbReference type="EMBL" id="ML145180">
    <property type="protein sequence ID" value="TBU54818.1"/>
    <property type="molecule type" value="Genomic_DNA"/>
</dbReference>
<reference evidence="1 2" key="1">
    <citation type="submission" date="2019-01" db="EMBL/GenBank/DDBJ databases">
        <title>Draft genome sequences of three monokaryotic isolates of the white-rot basidiomycete fungus Dichomitus squalens.</title>
        <authorList>
            <consortium name="DOE Joint Genome Institute"/>
            <person name="Lopez S.C."/>
            <person name="Andreopoulos B."/>
            <person name="Pangilinan J."/>
            <person name="Lipzen A."/>
            <person name="Riley R."/>
            <person name="Ahrendt S."/>
            <person name="Ng V."/>
            <person name="Barry K."/>
            <person name="Daum C."/>
            <person name="Grigoriev I.V."/>
            <person name="Hilden K.S."/>
            <person name="Makela M.R."/>
            <person name="de Vries R.P."/>
        </authorList>
    </citation>
    <scope>NUCLEOTIDE SEQUENCE [LARGE SCALE GENOMIC DNA]</scope>
    <source>
        <strain evidence="1 2">CBS 464.89</strain>
    </source>
</reference>
<protein>
    <submittedName>
        <fullName evidence="1">Uncharacterized protein</fullName>
    </submittedName>
</protein>
<keyword evidence="2" id="KW-1185">Reference proteome</keyword>
<organism evidence="1 2">
    <name type="scientific">Dichomitus squalens</name>
    <dbReference type="NCBI Taxonomy" id="114155"/>
    <lineage>
        <taxon>Eukaryota</taxon>
        <taxon>Fungi</taxon>
        <taxon>Dikarya</taxon>
        <taxon>Basidiomycota</taxon>
        <taxon>Agaricomycotina</taxon>
        <taxon>Agaricomycetes</taxon>
        <taxon>Polyporales</taxon>
        <taxon>Polyporaceae</taxon>
        <taxon>Dichomitus</taxon>
    </lineage>
</organism>